<keyword evidence="1" id="KW-1245">Viral tail assembly</keyword>
<protein>
    <submittedName>
        <fullName evidence="7">Tape measure protein</fullName>
    </submittedName>
</protein>
<dbReference type="EMBL" id="MT708550">
    <property type="protein sequence ID" value="QOE32755.1"/>
    <property type="molecule type" value="Genomic_DNA"/>
</dbReference>
<feature type="transmembrane region" description="Helical" evidence="5">
    <location>
        <begin position="473"/>
        <end position="493"/>
    </location>
</feature>
<keyword evidence="8" id="KW-1185">Reference proteome</keyword>
<proteinExistence type="predicted"/>
<organism evidence="7 8">
    <name type="scientific">Achromobacter phage Mano</name>
    <dbReference type="NCBI Taxonomy" id="2767570"/>
    <lineage>
        <taxon>Viruses</taxon>
        <taxon>Duplodnaviria</taxon>
        <taxon>Heunggongvirae</taxon>
        <taxon>Uroviricota</taxon>
        <taxon>Caudoviricetes</taxon>
        <taxon>Manovirus</taxon>
        <taxon>Manovirus Mano</taxon>
    </lineage>
</organism>
<dbReference type="Pfam" id="PF10145">
    <property type="entry name" value="PhageMin_Tail"/>
    <property type="match status" value="1"/>
</dbReference>
<evidence type="ECO:0000256" key="1">
    <source>
        <dbReference type="ARBA" id="ARBA00022465"/>
    </source>
</evidence>
<evidence type="ECO:0000256" key="4">
    <source>
        <dbReference type="SAM" id="MobiDB-lite"/>
    </source>
</evidence>
<keyword evidence="2" id="KW-1188">Viral release from host cell</keyword>
<name>A0A7L8G6A9_9CAUD</name>
<evidence type="ECO:0000313" key="8">
    <source>
        <dbReference type="Proteomes" id="UP000516893"/>
    </source>
</evidence>
<feature type="transmembrane region" description="Helical" evidence="5">
    <location>
        <begin position="534"/>
        <end position="554"/>
    </location>
</feature>
<evidence type="ECO:0000256" key="5">
    <source>
        <dbReference type="SAM" id="Phobius"/>
    </source>
</evidence>
<evidence type="ECO:0000313" key="7">
    <source>
        <dbReference type="EMBL" id="QOE32755.1"/>
    </source>
</evidence>
<dbReference type="NCBIfam" id="TIGR01760">
    <property type="entry name" value="tape_meas_TP901"/>
    <property type="match status" value="1"/>
</dbReference>
<dbReference type="InterPro" id="IPR010090">
    <property type="entry name" value="Phage_tape_meas"/>
</dbReference>
<evidence type="ECO:0000259" key="6">
    <source>
        <dbReference type="Pfam" id="PF10145"/>
    </source>
</evidence>
<evidence type="ECO:0000256" key="2">
    <source>
        <dbReference type="ARBA" id="ARBA00022612"/>
    </source>
</evidence>
<dbReference type="GO" id="GO:0098003">
    <property type="term" value="P:viral tail assembly"/>
    <property type="evidence" value="ECO:0007669"/>
    <property type="project" value="UniProtKB-KW"/>
</dbReference>
<keyword evidence="3" id="KW-0175">Coiled coil</keyword>
<accession>A0A7L8G6A9</accession>
<feature type="domain" description="Phage tail tape measure protein" evidence="6">
    <location>
        <begin position="157"/>
        <end position="359"/>
    </location>
</feature>
<keyword evidence="5" id="KW-0812">Transmembrane</keyword>
<gene>
    <name evidence="7" type="ORF">CPT_Mano_022</name>
</gene>
<keyword evidence="5" id="KW-1133">Transmembrane helix</keyword>
<evidence type="ECO:0000256" key="3">
    <source>
        <dbReference type="SAM" id="Coils"/>
    </source>
</evidence>
<dbReference type="PANTHER" id="PTHR37813">
    <property type="entry name" value="FELS-2 PROPHAGE PROTEIN"/>
    <property type="match status" value="1"/>
</dbReference>
<dbReference type="PANTHER" id="PTHR37813:SF1">
    <property type="entry name" value="FELS-2 PROPHAGE PROTEIN"/>
    <property type="match status" value="1"/>
</dbReference>
<feature type="region of interest" description="Disordered" evidence="4">
    <location>
        <begin position="652"/>
        <end position="671"/>
    </location>
</feature>
<sequence>MANKRLNATITIGGAVSGALRGALGTTKNGLNEIGKAVRNLSREQRLLSDSIQTFGRMGKNVDGLRDRYAAVTRELERARRAQQRLADIEQRRKTNLDKRAELRGQMFDAVAIGATAAAPIGAAVKFETAMLGVAKQLDGARDETGQLTQKYYDMAKAIQGLGHELPVSTNAIAEMVAAGLRMGVASDDILEFVRRSAEMSTAFELPEGELAESMGKIAGLYKIPIPAIGELADTINYLDDNAISKGGDIINFMQRVGGVAGSVAVTSKDMAALGSTLLTLGERTDTASTAVNAIVQKFAAADSGTKKFKGAMKALGLDTKKVQLGMQKDALGTIEKVMAAIAKRPKDEQIGYLTDLVGLEHSDTFAKLANNLGEYHKQLKLANSEAAKGSMSREFQARMQTTAAQWEISKNRVNELAVNIGSVLLPALNEFMGVVGPIVTKMAEWARENPGVTKAIIGTATALVSLRLGTLAAGYAFTFIKGAALSVVGLFYRSAAASTAAGAAAKVAASGPTQLGRAFMFVGRSVGKMARMLLMNPIGLAVAAIAGGAYLIWQHWEPIQKWFGDLWGKVKTTFSNAWENLKATIGFDPIATVSAKWDGVKTYFTGLWSEIEGVVNKSIGWITSKIDWVGEKWRATKAFFGFGDEASKDVGGTVSNPDAPPAWMSSLPPPPQIATIGAAGGQYTDNSQNTFQIVQQPGENQDQLARRVAAEIERQRQVRQRSQAYDGATP</sequence>
<reference evidence="7 8" key="1">
    <citation type="submission" date="2020-07" db="EMBL/GenBank/DDBJ databases">
        <title>Complete genome sequence of Achromobacter sp. phage Mano.</title>
        <authorList>
            <person name="Bartz M.L."/>
            <person name="Yao G.W."/>
            <person name="Le T."/>
            <person name="Gonzalez C."/>
            <person name="Young R."/>
            <person name="Liu M."/>
        </authorList>
    </citation>
    <scope>NUCLEOTIDE SEQUENCE [LARGE SCALE GENOMIC DNA]</scope>
</reference>
<dbReference type="Proteomes" id="UP000516893">
    <property type="component" value="Segment"/>
</dbReference>
<feature type="coiled-coil region" evidence="3">
    <location>
        <begin position="62"/>
        <end position="99"/>
    </location>
</feature>
<keyword evidence="5" id="KW-0472">Membrane</keyword>